<dbReference type="Gene3D" id="3.60.10.10">
    <property type="entry name" value="Endonuclease/exonuclease/phosphatase"/>
    <property type="match status" value="1"/>
</dbReference>
<protein>
    <recommendedName>
        <fullName evidence="3">Endonuclease/exonuclease/phosphatase domain-containing protein</fullName>
    </recommendedName>
</protein>
<feature type="coiled-coil region" evidence="1">
    <location>
        <begin position="134"/>
        <end position="161"/>
    </location>
</feature>
<feature type="domain" description="Endonuclease/exonuclease/phosphatase" evidence="3">
    <location>
        <begin position="516"/>
        <end position="633"/>
    </location>
</feature>
<feature type="compositionally biased region" description="Pro residues" evidence="2">
    <location>
        <begin position="181"/>
        <end position="194"/>
    </location>
</feature>
<feature type="region of interest" description="Disordered" evidence="2">
    <location>
        <begin position="1"/>
        <end position="28"/>
    </location>
</feature>
<keyword evidence="5" id="KW-1185">Reference proteome</keyword>
<feature type="region of interest" description="Disordered" evidence="2">
    <location>
        <begin position="737"/>
        <end position="784"/>
    </location>
</feature>
<sequence>MRGGARQAPCANGELPPRADRQDDLPAPVITADYVGESAAAKPTGKKHTVSAKKERFGILKDRASEASSLDALAEVLQETIAAMRLLCGAPTKPLYELLEEIQTRLSNHHEYPCADESRESFSSVVTRAVASPVKALTAQVEAQQRAIQSLTKSVESVKNAPILAAQACGHGSFAKAAAAPPSPTKPKPPPLPNPSDERLLVRFDGQVPPILAMPYPDILATLNKSLARLGLPLLLYTQKQSESGIFIVPHTKNDLKVLTECWKDWGPAILPGGRVVPVATHCFLQVDGVPFAGAGTLEELGREFEERNTHLGPVVGTPTWVNKPPSEAKAAAMAAAGRKPPRAGSLFIRLQSRDMVDKAVAGGRVILAGTVPAVVRLGLTITFPFPPLDALAYRTLPRLVGSPFFPLPNGAAAARTPLMLRVVQSNTWKSRNPLEILMGVYDFDIIGLQEPWEKEAISFDHTGYVLIKPECESRHRVSFYFKEATIPVSSICPRPDLSTSPDLLIVDLVSKGRTIHLINLYNDCVTRAGVGLLSAALKRFSPREEILVIMDSNSHHVLWDSHTLTPTRVEDFDLHDLLIQHPLTLITPPDIPTHLPSGNVIDLGFASPSLPWNIGNVEVSSDLGLGSDHLPITYELDLEAQKTKSRRFNLDTMKVETFLSMLRLELGRPLPEIESQEALDEATDLLCEAPIAGKSPNVSQKVSHVITSPPYTRTLADPRIEALDAILPTVRLGTAPTTGSLKKSAPPNASKNTFALQDTPSRRHRRTPNRIHHENGDVSPAPPVRVRHLSAYAASLYSP</sequence>
<reference evidence="4" key="1">
    <citation type="submission" date="2023-03" db="EMBL/GenBank/DDBJ databases">
        <title>Massive genome expansion in bonnet fungi (Mycena s.s.) driven by repeated elements and novel gene families across ecological guilds.</title>
        <authorList>
            <consortium name="Lawrence Berkeley National Laboratory"/>
            <person name="Harder C.B."/>
            <person name="Miyauchi S."/>
            <person name="Viragh M."/>
            <person name="Kuo A."/>
            <person name="Thoen E."/>
            <person name="Andreopoulos B."/>
            <person name="Lu D."/>
            <person name="Skrede I."/>
            <person name="Drula E."/>
            <person name="Henrissat B."/>
            <person name="Morin E."/>
            <person name="Kohler A."/>
            <person name="Barry K."/>
            <person name="LaButti K."/>
            <person name="Morin E."/>
            <person name="Salamov A."/>
            <person name="Lipzen A."/>
            <person name="Mereny Z."/>
            <person name="Hegedus B."/>
            <person name="Baldrian P."/>
            <person name="Stursova M."/>
            <person name="Weitz H."/>
            <person name="Taylor A."/>
            <person name="Grigoriev I.V."/>
            <person name="Nagy L.G."/>
            <person name="Martin F."/>
            <person name="Kauserud H."/>
        </authorList>
    </citation>
    <scope>NUCLEOTIDE SEQUENCE</scope>
    <source>
        <strain evidence="4">9144</strain>
    </source>
</reference>
<keyword evidence="1" id="KW-0175">Coiled coil</keyword>
<dbReference type="SUPFAM" id="SSF56219">
    <property type="entry name" value="DNase I-like"/>
    <property type="match status" value="1"/>
</dbReference>
<evidence type="ECO:0000256" key="1">
    <source>
        <dbReference type="SAM" id="Coils"/>
    </source>
</evidence>
<feature type="region of interest" description="Disordered" evidence="2">
    <location>
        <begin position="175"/>
        <end position="197"/>
    </location>
</feature>
<dbReference type="AlphaFoldDB" id="A0AAD6Y9M4"/>
<dbReference type="InterPro" id="IPR036691">
    <property type="entry name" value="Endo/exonu/phosph_ase_sf"/>
</dbReference>
<comment type="caution">
    <text evidence="4">The sequence shown here is derived from an EMBL/GenBank/DDBJ whole genome shotgun (WGS) entry which is preliminary data.</text>
</comment>
<feature type="compositionally biased region" description="Polar residues" evidence="2">
    <location>
        <begin position="737"/>
        <end position="760"/>
    </location>
</feature>
<evidence type="ECO:0000259" key="3">
    <source>
        <dbReference type="Pfam" id="PF14529"/>
    </source>
</evidence>
<name>A0AAD6Y9M4_9AGAR</name>
<gene>
    <name evidence="4" type="ORF">GGX14DRAFT_571592</name>
</gene>
<evidence type="ECO:0000313" key="4">
    <source>
        <dbReference type="EMBL" id="KAJ7201018.1"/>
    </source>
</evidence>
<dbReference type="GO" id="GO:0003824">
    <property type="term" value="F:catalytic activity"/>
    <property type="evidence" value="ECO:0007669"/>
    <property type="project" value="InterPro"/>
</dbReference>
<dbReference type="InterPro" id="IPR005135">
    <property type="entry name" value="Endo/exonuclease/phosphatase"/>
</dbReference>
<accession>A0AAD6Y9M4</accession>
<organism evidence="4 5">
    <name type="scientific">Mycena pura</name>
    <dbReference type="NCBI Taxonomy" id="153505"/>
    <lineage>
        <taxon>Eukaryota</taxon>
        <taxon>Fungi</taxon>
        <taxon>Dikarya</taxon>
        <taxon>Basidiomycota</taxon>
        <taxon>Agaricomycotina</taxon>
        <taxon>Agaricomycetes</taxon>
        <taxon>Agaricomycetidae</taxon>
        <taxon>Agaricales</taxon>
        <taxon>Marasmiineae</taxon>
        <taxon>Mycenaceae</taxon>
        <taxon>Mycena</taxon>
    </lineage>
</organism>
<dbReference type="Proteomes" id="UP001219525">
    <property type="component" value="Unassembled WGS sequence"/>
</dbReference>
<dbReference type="Pfam" id="PF14529">
    <property type="entry name" value="Exo_endo_phos_2"/>
    <property type="match status" value="1"/>
</dbReference>
<evidence type="ECO:0000313" key="5">
    <source>
        <dbReference type="Proteomes" id="UP001219525"/>
    </source>
</evidence>
<proteinExistence type="predicted"/>
<dbReference type="EMBL" id="JARJCW010000060">
    <property type="protein sequence ID" value="KAJ7201018.1"/>
    <property type="molecule type" value="Genomic_DNA"/>
</dbReference>
<evidence type="ECO:0000256" key="2">
    <source>
        <dbReference type="SAM" id="MobiDB-lite"/>
    </source>
</evidence>